<gene>
    <name evidence="7" type="ORF">HUG12_00755</name>
</gene>
<dbReference type="KEGG" id="halu:HUG12_00755"/>
<dbReference type="AlphaFoldDB" id="A0A7D5Q918"/>
<accession>A0A7D5Q918</accession>
<dbReference type="OrthoDB" id="31170at2157"/>
<keyword evidence="3 6" id="KW-0812">Transmembrane</keyword>
<reference evidence="7 8" key="1">
    <citation type="submission" date="2020-06" db="EMBL/GenBank/DDBJ databases">
        <title>NJ-3-1, isolated from saline soil.</title>
        <authorList>
            <person name="Cui H.L."/>
            <person name="Shi X."/>
        </authorList>
    </citation>
    <scope>NUCLEOTIDE SEQUENCE [LARGE SCALE GENOMIC DNA]</scope>
    <source>
        <strain evidence="7 8">NJ-3-1</strain>
    </source>
</reference>
<dbReference type="EMBL" id="CP058579">
    <property type="protein sequence ID" value="QLG60359.1"/>
    <property type="molecule type" value="Genomic_DNA"/>
</dbReference>
<keyword evidence="4 6" id="KW-1133">Transmembrane helix</keyword>
<organism evidence="7 8">
    <name type="scientific">Halorarum salinum</name>
    <dbReference type="NCBI Taxonomy" id="2743089"/>
    <lineage>
        <taxon>Archaea</taxon>
        <taxon>Methanobacteriati</taxon>
        <taxon>Methanobacteriota</taxon>
        <taxon>Stenosarchaea group</taxon>
        <taxon>Halobacteria</taxon>
        <taxon>Halobacteriales</taxon>
        <taxon>Haloferacaceae</taxon>
        <taxon>Halorarum</taxon>
    </lineage>
</organism>
<evidence type="ECO:0000256" key="2">
    <source>
        <dbReference type="ARBA" id="ARBA00022475"/>
    </source>
</evidence>
<sequence length="266" mass="29416">MKSLFQFSGGDSFLHRLDPRPKFLVVLAVLAYVLLFEDPLYMLGAFVAVIAIIWVFGRIAPTEYWTLLIFFTPLIGAVMLIQGLTLRSADPEIVFALGPLEFSGYGLLFGASIGLRLATMGLTFMMFSMTTTPKNVGLALHKVGVPFRYAYLATFGLRFLPMMQSDLKTIQNARAVRGDRDVGSRNPFRRLKSLPMSFFPLAANSLRQSNETAKALELRGYGASEQRTTVFDLELRLMDYAVGVAMLAVIAAISYARFALTIGQLG</sequence>
<dbReference type="GeneID" id="56035944"/>
<name>A0A7D5Q918_9EURY</name>
<dbReference type="RefSeq" id="WP_179266945.1">
    <property type="nucleotide sequence ID" value="NZ_CP058579.1"/>
</dbReference>
<dbReference type="Proteomes" id="UP000509626">
    <property type="component" value="Chromosome"/>
</dbReference>
<feature type="transmembrane region" description="Helical" evidence="6">
    <location>
        <begin position="240"/>
        <end position="260"/>
    </location>
</feature>
<evidence type="ECO:0000256" key="6">
    <source>
        <dbReference type="SAM" id="Phobius"/>
    </source>
</evidence>
<feature type="transmembrane region" description="Helical" evidence="6">
    <location>
        <begin position="105"/>
        <end position="127"/>
    </location>
</feature>
<evidence type="ECO:0000256" key="5">
    <source>
        <dbReference type="ARBA" id="ARBA00023136"/>
    </source>
</evidence>
<evidence type="ECO:0000313" key="7">
    <source>
        <dbReference type="EMBL" id="QLG60359.1"/>
    </source>
</evidence>
<evidence type="ECO:0000256" key="1">
    <source>
        <dbReference type="ARBA" id="ARBA00004141"/>
    </source>
</evidence>
<keyword evidence="5 6" id="KW-0472">Membrane</keyword>
<evidence type="ECO:0000256" key="4">
    <source>
        <dbReference type="ARBA" id="ARBA00022989"/>
    </source>
</evidence>
<dbReference type="PANTHER" id="PTHR34857:SF2">
    <property type="entry name" value="SLL0384 PROTEIN"/>
    <property type="match status" value="1"/>
</dbReference>
<dbReference type="GO" id="GO:0005886">
    <property type="term" value="C:plasma membrane"/>
    <property type="evidence" value="ECO:0007669"/>
    <property type="project" value="UniProtKB-ARBA"/>
</dbReference>
<evidence type="ECO:0000256" key="3">
    <source>
        <dbReference type="ARBA" id="ARBA00022692"/>
    </source>
</evidence>
<protein>
    <submittedName>
        <fullName evidence="7">Energy-coupling factor transporter transmembrane protein EcfT</fullName>
    </submittedName>
</protein>
<dbReference type="InterPro" id="IPR051611">
    <property type="entry name" value="ECF_transporter_component"/>
</dbReference>
<dbReference type="PANTHER" id="PTHR34857">
    <property type="entry name" value="SLL0384 PROTEIN"/>
    <property type="match status" value="1"/>
</dbReference>
<dbReference type="InterPro" id="IPR003339">
    <property type="entry name" value="ABC/ECF_trnsptr_transmembrane"/>
</dbReference>
<evidence type="ECO:0000313" key="8">
    <source>
        <dbReference type="Proteomes" id="UP000509626"/>
    </source>
</evidence>
<comment type="subcellular location">
    <subcellularLocation>
        <location evidence="1">Membrane</location>
        <topology evidence="1">Multi-pass membrane protein</topology>
    </subcellularLocation>
</comment>
<dbReference type="CDD" id="cd16914">
    <property type="entry name" value="EcfT"/>
    <property type="match status" value="1"/>
</dbReference>
<feature type="transmembrane region" description="Helical" evidence="6">
    <location>
        <begin position="64"/>
        <end position="85"/>
    </location>
</feature>
<keyword evidence="8" id="KW-1185">Reference proteome</keyword>
<feature type="transmembrane region" description="Helical" evidence="6">
    <location>
        <begin position="41"/>
        <end position="57"/>
    </location>
</feature>
<keyword evidence="2" id="KW-1003">Cell membrane</keyword>
<proteinExistence type="predicted"/>
<dbReference type="Pfam" id="PF02361">
    <property type="entry name" value="CbiQ"/>
    <property type="match status" value="1"/>
</dbReference>